<comment type="caution">
    <text evidence="6">The sequence shown here is derived from an EMBL/GenBank/DDBJ whole genome shotgun (WGS) entry which is preliminary data.</text>
</comment>
<evidence type="ECO:0000256" key="3">
    <source>
        <dbReference type="ARBA" id="ARBA00023125"/>
    </source>
</evidence>
<dbReference type="InterPro" id="IPR010998">
    <property type="entry name" value="Integrase_recombinase_N"/>
</dbReference>
<dbReference type="InterPro" id="IPR011010">
    <property type="entry name" value="DNA_brk_join_enz"/>
</dbReference>
<dbReference type="GO" id="GO:0006310">
    <property type="term" value="P:DNA recombination"/>
    <property type="evidence" value="ECO:0007669"/>
    <property type="project" value="UniProtKB-KW"/>
</dbReference>
<proteinExistence type="inferred from homology"/>
<organism evidence="6 7">
    <name type="scientific">Streptococcus mitis</name>
    <dbReference type="NCBI Taxonomy" id="28037"/>
    <lineage>
        <taxon>Bacteria</taxon>
        <taxon>Bacillati</taxon>
        <taxon>Bacillota</taxon>
        <taxon>Bacilli</taxon>
        <taxon>Lactobacillales</taxon>
        <taxon>Streptococcaceae</taxon>
        <taxon>Streptococcus</taxon>
        <taxon>Streptococcus mitis group</taxon>
    </lineage>
</organism>
<dbReference type="Proteomes" id="UP000070065">
    <property type="component" value="Unassembled WGS sequence"/>
</dbReference>
<evidence type="ECO:0000256" key="4">
    <source>
        <dbReference type="ARBA" id="ARBA00023172"/>
    </source>
</evidence>
<evidence type="ECO:0000256" key="1">
    <source>
        <dbReference type="ARBA" id="ARBA00008857"/>
    </source>
</evidence>
<keyword evidence="4" id="KW-0233">DNA recombination</keyword>
<dbReference type="PANTHER" id="PTHR30349">
    <property type="entry name" value="PHAGE INTEGRASE-RELATED"/>
    <property type="match status" value="1"/>
</dbReference>
<dbReference type="PANTHER" id="PTHR30349:SF64">
    <property type="entry name" value="PROPHAGE INTEGRASE INTD-RELATED"/>
    <property type="match status" value="1"/>
</dbReference>
<dbReference type="Pfam" id="PF14659">
    <property type="entry name" value="Phage_int_SAM_3"/>
    <property type="match status" value="1"/>
</dbReference>
<evidence type="ECO:0000313" key="6">
    <source>
        <dbReference type="EMBL" id="KXA59287.1"/>
    </source>
</evidence>
<reference evidence="6 7" key="1">
    <citation type="submission" date="2016-01" db="EMBL/GenBank/DDBJ databases">
        <authorList>
            <person name="Oliw E.H."/>
        </authorList>
    </citation>
    <scope>NUCLEOTIDE SEQUENCE [LARGE SCALE GENOMIC DNA]</scope>
    <source>
        <strain evidence="6 7">CMW7705B</strain>
    </source>
</reference>
<dbReference type="PROSITE" id="PS51898">
    <property type="entry name" value="TYR_RECOMBINASE"/>
    <property type="match status" value="1"/>
</dbReference>
<dbReference type="InterPro" id="IPR002104">
    <property type="entry name" value="Integrase_catalytic"/>
</dbReference>
<protein>
    <submittedName>
        <fullName evidence="6">Site-specific recombinase, phage integrase family</fullName>
    </submittedName>
</protein>
<dbReference type="InterPro" id="IPR050090">
    <property type="entry name" value="Tyrosine_recombinase_XerCD"/>
</dbReference>
<gene>
    <name evidence="6" type="ORF">HMPREF3228_01438</name>
</gene>
<sequence>MPADGKGVKTMKITQHTKKDGSAVYRSSIYLGIDSVTGKKVKTTISARTKKELRNKATQVKVEFEKNGSTRKQRSHITTYSELVDLFWQTYQHTIKTNTQIKIKGCLNNYLLPSFGTYKLDKLTPVIIQTQVNKWADEYNQDGTGYKEYNHLHALNKRILQYGVSIQALDNNPARDVVIPRKITRDKQEIKYFQDQELKNFLSYLDNLENTFINFYDTVLYKTLLATGLRIRECLALEWSDIDLQNGTIDINKTLNILNQVNTPKTKSSYRVLDIDHKTVLMLRLYRARQAENGRNIGLTYEKVFSDSFDNYVNTRKVDYRLHKHLKSANCTDLGFHAFRHTHASILLNAGLPYKEIQTRLGHAKISVTMDTYSHLSKENQKRAVSFFETALEKIKSS</sequence>
<dbReference type="AlphaFoldDB" id="A0A133RVS6"/>
<dbReference type="InterPro" id="IPR013762">
    <property type="entry name" value="Integrase-like_cat_sf"/>
</dbReference>
<name>A0A133RVS6_STRMT</name>
<keyword evidence="3" id="KW-0238">DNA-binding</keyword>
<accession>A0A133RVS6</accession>
<dbReference type="GO" id="GO:0015074">
    <property type="term" value="P:DNA integration"/>
    <property type="evidence" value="ECO:0007669"/>
    <property type="project" value="UniProtKB-KW"/>
</dbReference>
<feature type="domain" description="Tyr recombinase" evidence="5">
    <location>
        <begin position="188"/>
        <end position="386"/>
    </location>
</feature>
<dbReference type="EMBL" id="LRQR01000089">
    <property type="protein sequence ID" value="KXA59287.1"/>
    <property type="molecule type" value="Genomic_DNA"/>
</dbReference>
<evidence type="ECO:0000313" key="7">
    <source>
        <dbReference type="Proteomes" id="UP000070065"/>
    </source>
</evidence>
<comment type="similarity">
    <text evidence="1">Belongs to the 'phage' integrase family.</text>
</comment>
<dbReference type="Pfam" id="PF00589">
    <property type="entry name" value="Phage_integrase"/>
    <property type="match status" value="1"/>
</dbReference>
<dbReference type="PATRIC" id="fig|28037.231.peg.1431"/>
<dbReference type="CDD" id="cd01189">
    <property type="entry name" value="INT_ICEBs1_C_like"/>
    <property type="match status" value="1"/>
</dbReference>
<evidence type="ECO:0000259" key="5">
    <source>
        <dbReference type="PROSITE" id="PS51898"/>
    </source>
</evidence>
<dbReference type="InterPro" id="IPR004107">
    <property type="entry name" value="Integrase_SAM-like_N"/>
</dbReference>
<keyword evidence="2" id="KW-0229">DNA integration</keyword>
<dbReference type="Gene3D" id="1.10.443.10">
    <property type="entry name" value="Intergrase catalytic core"/>
    <property type="match status" value="1"/>
</dbReference>
<dbReference type="GO" id="GO:0003677">
    <property type="term" value="F:DNA binding"/>
    <property type="evidence" value="ECO:0007669"/>
    <property type="project" value="UniProtKB-KW"/>
</dbReference>
<evidence type="ECO:0000256" key="2">
    <source>
        <dbReference type="ARBA" id="ARBA00022908"/>
    </source>
</evidence>
<dbReference type="SUPFAM" id="SSF56349">
    <property type="entry name" value="DNA breaking-rejoining enzymes"/>
    <property type="match status" value="1"/>
</dbReference>
<dbReference type="Gene3D" id="1.10.150.130">
    <property type="match status" value="1"/>
</dbReference>